<dbReference type="AlphaFoldDB" id="A0AA38M760"/>
<organism evidence="1 2">
    <name type="scientific">Zophobas morio</name>
    <dbReference type="NCBI Taxonomy" id="2755281"/>
    <lineage>
        <taxon>Eukaryota</taxon>
        <taxon>Metazoa</taxon>
        <taxon>Ecdysozoa</taxon>
        <taxon>Arthropoda</taxon>
        <taxon>Hexapoda</taxon>
        <taxon>Insecta</taxon>
        <taxon>Pterygota</taxon>
        <taxon>Neoptera</taxon>
        <taxon>Endopterygota</taxon>
        <taxon>Coleoptera</taxon>
        <taxon>Polyphaga</taxon>
        <taxon>Cucujiformia</taxon>
        <taxon>Tenebrionidae</taxon>
        <taxon>Zophobas</taxon>
    </lineage>
</organism>
<comment type="caution">
    <text evidence="1">The sequence shown here is derived from an EMBL/GenBank/DDBJ whole genome shotgun (WGS) entry which is preliminary data.</text>
</comment>
<dbReference type="EMBL" id="JALNTZ010000007">
    <property type="protein sequence ID" value="KAJ3646475.1"/>
    <property type="molecule type" value="Genomic_DNA"/>
</dbReference>
<dbReference type="Proteomes" id="UP001168821">
    <property type="component" value="Unassembled WGS sequence"/>
</dbReference>
<evidence type="ECO:0000313" key="2">
    <source>
        <dbReference type="Proteomes" id="UP001168821"/>
    </source>
</evidence>
<reference evidence="1" key="1">
    <citation type="journal article" date="2023" name="G3 (Bethesda)">
        <title>Whole genome assemblies of Zophobas morio and Tenebrio molitor.</title>
        <authorList>
            <person name="Kaur S."/>
            <person name="Stinson S.A."/>
            <person name="diCenzo G.C."/>
        </authorList>
    </citation>
    <scope>NUCLEOTIDE SEQUENCE</scope>
    <source>
        <strain evidence="1">QUZm001</strain>
    </source>
</reference>
<gene>
    <name evidence="1" type="ORF">Zmor_024062</name>
</gene>
<accession>A0AA38M760</accession>
<sequence length="95" mass="10545">MYCYEVTHCPPGYDANVFYSRYIDAMTDDSLKSSSEDSGTLEAASAVLGVAHGYLNRAHRRKRALFNRIQNLSAFAGCTDDFNTVNRNTGVVNEI</sequence>
<evidence type="ECO:0000313" key="1">
    <source>
        <dbReference type="EMBL" id="KAJ3646475.1"/>
    </source>
</evidence>
<proteinExistence type="predicted"/>
<keyword evidence="2" id="KW-1185">Reference proteome</keyword>
<protein>
    <submittedName>
        <fullName evidence="1">Uncharacterized protein</fullName>
    </submittedName>
</protein>
<name>A0AA38M760_9CUCU</name>